<dbReference type="EMBL" id="JBHTBY010000001">
    <property type="protein sequence ID" value="MFC7319573.1"/>
    <property type="molecule type" value="Genomic_DNA"/>
</dbReference>
<gene>
    <name evidence="1" type="ORF">ACFQMN_01570</name>
</gene>
<sequence length="148" mass="16985">MNQNISHEEMDSILANLEGEYIRALNGNDSTNIEEFVEQFLYDSWDYNDRNIESIQKVMSRYSGGEIHANTFAGSFQKMVDHLQKKLASLDEDDQYPMVHSPLGASILVAFVDGLVIQYYTAVYTVDDLKEATPHFKQIILNALRMER</sequence>
<dbReference type="Proteomes" id="UP001596494">
    <property type="component" value="Unassembled WGS sequence"/>
</dbReference>
<name>A0ABW2JYV5_9BACI</name>
<accession>A0ABW2JYV5</accession>
<organism evidence="1 2">
    <name type="scientific">Halobacillus campisalis</name>
    <dbReference type="NCBI Taxonomy" id="435909"/>
    <lineage>
        <taxon>Bacteria</taxon>
        <taxon>Bacillati</taxon>
        <taxon>Bacillota</taxon>
        <taxon>Bacilli</taxon>
        <taxon>Bacillales</taxon>
        <taxon>Bacillaceae</taxon>
        <taxon>Halobacillus</taxon>
    </lineage>
</organism>
<evidence type="ECO:0000313" key="2">
    <source>
        <dbReference type="Proteomes" id="UP001596494"/>
    </source>
</evidence>
<dbReference type="RefSeq" id="WP_289215373.1">
    <property type="nucleotide sequence ID" value="NZ_JAPVRC010000003.1"/>
</dbReference>
<keyword evidence="2" id="KW-1185">Reference proteome</keyword>
<evidence type="ECO:0008006" key="3">
    <source>
        <dbReference type="Google" id="ProtNLM"/>
    </source>
</evidence>
<protein>
    <recommendedName>
        <fullName evidence="3">TetR family transcriptional regulator</fullName>
    </recommendedName>
</protein>
<comment type="caution">
    <text evidence="1">The sequence shown here is derived from an EMBL/GenBank/DDBJ whole genome shotgun (WGS) entry which is preliminary data.</text>
</comment>
<proteinExistence type="predicted"/>
<evidence type="ECO:0000313" key="1">
    <source>
        <dbReference type="EMBL" id="MFC7319573.1"/>
    </source>
</evidence>
<reference evidence="2" key="1">
    <citation type="journal article" date="2019" name="Int. J. Syst. Evol. Microbiol.">
        <title>The Global Catalogue of Microorganisms (GCM) 10K type strain sequencing project: providing services to taxonomists for standard genome sequencing and annotation.</title>
        <authorList>
            <consortium name="The Broad Institute Genomics Platform"/>
            <consortium name="The Broad Institute Genome Sequencing Center for Infectious Disease"/>
            <person name="Wu L."/>
            <person name="Ma J."/>
        </authorList>
    </citation>
    <scope>NUCLEOTIDE SEQUENCE [LARGE SCALE GENOMIC DNA]</scope>
    <source>
        <strain evidence="2">CCUG 73951</strain>
    </source>
</reference>